<feature type="compositionally biased region" description="Polar residues" evidence="1">
    <location>
        <begin position="45"/>
        <end position="56"/>
    </location>
</feature>
<dbReference type="Proteomes" id="UP001501074">
    <property type="component" value="Unassembled WGS sequence"/>
</dbReference>
<dbReference type="EMBL" id="BAAAZO010000009">
    <property type="protein sequence ID" value="GAA3624446.1"/>
    <property type="molecule type" value="Genomic_DNA"/>
</dbReference>
<protein>
    <submittedName>
        <fullName evidence="2">Uncharacterized protein</fullName>
    </submittedName>
</protein>
<accession>A0ABP7A3U5</accession>
<comment type="caution">
    <text evidence="2">The sequence shown here is derived from an EMBL/GenBank/DDBJ whole genome shotgun (WGS) entry which is preliminary data.</text>
</comment>
<name>A0ABP7A3U5_9ACTN</name>
<organism evidence="2 3">
    <name type="scientific">Kineosporia mesophila</name>
    <dbReference type="NCBI Taxonomy" id="566012"/>
    <lineage>
        <taxon>Bacteria</taxon>
        <taxon>Bacillati</taxon>
        <taxon>Actinomycetota</taxon>
        <taxon>Actinomycetes</taxon>
        <taxon>Kineosporiales</taxon>
        <taxon>Kineosporiaceae</taxon>
        <taxon>Kineosporia</taxon>
    </lineage>
</organism>
<keyword evidence="3" id="KW-1185">Reference proteome</keyword>
<evidence type="ECO:0000256" key="1">
    <source>
        <dbReference type="SAM" id="MobiDB-lite"/>
    </source>
</evidence>
<evidence type="ECO:0000313" key="3">
    <source>
        <dbReference type="Proteomes" id="UP001501074"/>
    </source>
</evidence>
<reference evidence="3" key="1">
    <citation type="journal article" date="2019" name="Int. J. Syst. Evol. Microbiol.">
        <title>The Global Catalogue of Microorganisms (GCM) 10K type strain sequencing project: providing services to taxonomists for standard genome sequencing and annotation.</title>
        <authorList>
            <consortium name="The Broad Institute Genomics Platform"/>
            <consortium name="The Broad Institute Genome Sequencing Center for Infectious Disease"/>
            <person name="Wu L."/>
            <person name="Ma J."/>
        </authorList>
    </citation>
    <scope>NUCLEOTIDE SEQUENCE [LARGE SCALE GENOMIC DNA]</scope>
    <source>
        <strain evidence="3">JCM 16902</strain>
    </source>
</reference>
<dbReference type="RefSeq" id="WP_231487767.1">
    <property type="nucleotide sequence ID" value="NZ_BAAAZO010000009.1"/>
</dbReference>
<gene>
    <name evidence="2" type="ORF">GCM10022223_46890</name>
</gene>
<sequence>MADIWINGKRVDDTGDEDENADITVKGTGFTTVLRGVSGTVTINGTSDKFSTTVRTSGKKRRRS</sequence>
<feature type="region of interest" description="Disordered" evidence="1">
    <location>
        <begin position="45"/>
        <end position="64"/>
    </location>
</feature>
<proteinExistence type="predicted"/>
<evidence type="ECO:0000313" key="2">
    <source>
        <dbReference type="EMBL" id="GAA3624446.1"/>
    </source>
</evidence>